<dbReference type="EMBL" id="AP018930">
    <property type="protein sequence ID" value="BBG27153.1"/>
    <property type="molecule type" value="Genomic_DNA"/>
</dbReference>
<comment type="similarity">
    <text evidence="1 4">Belongs to the universal ribosomal protein uL29 family.</text>
</comment>
<evidence type="ECO:0000313" key="7">
    <source>
        <dbReference type="EMBL" id="BBG27153.1"/>
    </source>
</evidence>
<reference evidence="6 8" key="2">
    <citation type="journal article" date="2020" name="Int. J. Syst. Evol. Microbiol.">
        <title>Sulfuracidifex tepidarius gen. nov., sp. nov. and transfer of Sulfolobus metallicus Huber and Stetter 1992 to the genus Sulfuracidifex as Sulfuracidifex metallicus comb. nov.</title>
        <authorList>
            <person name="Itoh T."/>
            <person name="Miura T."/>
            <person name="Sakai H.D."/>
            <person name="Kato S."/>
            <person name="Ohkuma M."/>
            <person name="Takashina T."/>
        </authorList>
    </citation>
    <scope>NUCLEOTIDE SEQUENCE [LARGE SCALE GENOMIC DNA]</scope>
    <source>
        <strain evidence="6 8">IC-006</strain>
        <strain evidence="7">IC-007</strain>
    </source>
</reference>
<dbReference type="PANTHER" id="PTHR10916:SF0">
    <property type="entry name" value="LARGE RIBOSOMAL SUBUNIT PROTEIN UL29C"/>
    <property type="match status" value="1"/>
</dbReference>
<evidence type="ECO:0000313" key="6">
    <source>
        <dbReference type="EMBL" id="BBG24395.1"/>
    </source>
</evidence>
<dbReference type="STRING" id="1294262.GCA_001316085_00315"/>
<dbReference type="GO" id="GO:0003735">
    <property type="term" value="F:structural constituent of ribosome"/>
    <property type="evidence" value="ECO:0007669"/>
    <property type="project" value="InterPro"/>
</dbReference>
<name>A0A510DW23_9CREN</name>
<evidence type="ECO:0000313" key="8">
    <source>
        <dbReference type="Proteomes" id="UP000322983"/>
    </source>
</evidence>
<dbReference type="GeneID" id="41718022"/>
<dbReference type="PROSITE" id="PS00579">
    <property type="entry name" value="RIBOSOMAL_L29"/>
    <property type="match status" value="1"/>
</dbReference>
<gene>
    <name evidence="4" type="primary">rpl29</name>
    <name evidence="6" type="ORF">IC006_1707</name>
    <name evidence="7" type="ORF">IC007_1685</name>
</gene>
<dbReference type="RefSeq" id="WP_054844954.1">
    <property type="nucleotide sequence ID" value="NZ_AP018929.1"/>
</dbReference>
<evidence type="ECO:0000313" key="9">
    <source>
        <dbReference type="Proteomes" id="UP000325030"/>
    </source>
</evidence>
<dbReference type="Proteomes" id="UP000322983">
    <property type="component" value="Chromosome"/>
</dbReference>
<dbReference type="GO" id="GO:0006412">
    <property type="term" value="P:translation"/>
    <property type="evidence" value="ECO:0007669"/>
    <property type="project" value="UniProtKB-UniRule"/>
</dbReference>
<evidence type="ECO:0000256" key="2">
    <source>
        <dbReference type="ARBA" id="ARBA00022980"/>
    </source>
</evidence>
<dbReference type="GO" id="GO:0022625">
    <property type="term" value="C:cytosolic large ribosomal subunit"/>
    <property type="evidence" value="ECO:0007669"/>
    <property type="project" value="TreeGrafter"/>
</dbReference>
<keyword evidence="5" id="KW-0175">Coiled coil</keyword>
<dbReference type="InterPro" id="IPR001854">
    <property type="entry name" value="Ribosomal_uL29"/>
</dbReference>
<dbReference type="Gene3D" id="1.10.287.310">
    <property type="match status" value="1"/>
</dbReference>
<sequence>MTLKAKEIEKMEIEEIDKKINELQMELLKLRLQSKIGTLKNTASIRNTKKDIARLLTIKIRKEREKPSSANSNKT</sequence>
<dbReference type="OrthoDB" id="11736at2157"/>
<dbReference type="InterPro" id="IPR050063">
    <property type="entry name" value="Ribosomal_protein_uL29"/>
</dbReference>
<dbReference type="SUPFAM" id="SSF46561">
    <property type="entry name" value="Ribosomal protein L29 (L29p)"/>
    <property type="match status" value="1"/>
</dbReference>
<dbReference type="InterPro" id="IPR018254">
    <property type="entry name" value="Ribosomal_uL29_CS"/>
</dbReference>
<evidence type="ECO:0000256" key="3">
    <source>
        <dbReference type="ARBA" id="ARBA00023274"/>
    </source>
</evidence>
<dbReference type="KEGG" id="step:IC006_1707"/>
<dbReference type="EMBL" id="AP018929">
    <property type="protein sequence ID" value="BBG24395.1"/>
    <property type="molecule type" value="Genomic_DNA"/>
</dbReference>
<proteinExistence type="inferred from homology"/>
<evidence type="ECO:0000256" key="5">
    <source>
        <dbReference type="SAM" id="Coils"/>
    </source>
</evidence>
<keyword evidence="3 4" id="KW-0687">Ribonucleoprotein</keyword>
<dbReference type="NCBIfam" id="TIGR00012">
    <property type="entry name" value="L29"/>
    <property type="match status" value="1"/>
</dbReference>
<keyword evidence="2 4" id="KW-0689">Ribosomal protein</keyword>
<accession>A0A510DW23</accession>
<organism evidence="6 8">
    <name type="scientific">Sulfuracidifex tepidarius</name>
    <dbReference type="NCBI Taxonomy" id="1294262"/>
    <lineage>
        <taxon>Archaea</taxon>
        <taxon>Thermoproteota</taxon>
        <taxon>Thermoprotei</taxon>
        <taxon>Sulfolobales</taxon>
        <taxon>Sulfolobaceae</taxon>
        <taxon>Sulfuracidifex</taxon>
    </lineage>
</organism>
<feature type="coiled-coil region" evidence="5">
    <location>
        <begin position="6"/>
        <end position="33"/>
    </location>
</feature>
<dbReference type="Proteomes" id="UP000325030">
    <property type="component" value="Chromosome"/>
</dbReference>
<dbReference type="PANTHER" id="PTHR10916">
    <property type="entry name" value="60S RIBOSOMAL PROTEIN L35/50S RIBOSOMAL PROTEIN L29"/>
    <property type="match status" value="1"/>
</dbReference>
<dbReference type="AlphaFoldDB" id="A0A510DW23"/>
<dbReference type="HAMAP" id="MF_00374">
    <property type="entry name" value="Ribosomal_uL29"/>
    <property type="match status" value="1"/>
</dbReference>
<protein>
    <recommendedName>
        <fullName evidence="4">Large ribosomal subunit protein uL29</fullName>
    </recommendedName>
</protein>
<evidence type="ECO:0000256" key="1">
    <source>
        <dbReference type="ARBA" id="ARBA00009254"/>
    </source>
</evidence>
<keyword evidence="8" id="KW-1185">Reference proteome</keyword>
<accession>A0A510E3R0</accession>
<dbReference type="InterPro" id="IPR036049">
    <property type="entry name" value="Ribosomal_uL29_sf"/>
</dbReference>
<dbReference type="Pfam" id="PF00831">
    <property type="entry name" value="Ribosomal_L29"/>
    <property type="match status" value="1"/>
</dbReference>
<evidence type="ECO:0000256" key="4">
    <source>
        <dbReference type="HAMAP-Rule" id="MF_00374"/>
    </source>
</evidence>
<reference evidence="9" key="1">
    <citation type="submission" date="2018-09" db="EMBL/GenBank/DDBJ databases">
        <title>Complete Genome Sequencing of Sulfolobus sp. JCM 16834.</title>
        <authorList>
            <person name="Kato S."/>
            <person name="Itoh T."/>
            <person name="Ohkuma M."/>
        </authorList>
    </citation>
    <scope>NUCLEOTIDE SEQUENCE [LARGE SCALE GENOMIC DNA]</scope>
    <source>
        <strain evidence="9">IC-007</strain>
    </source>
</reference>